<dbReference type="OrthoDB" id="2268802at2759"/>
<protein>
    <submittedName>
        <fullName evidence="2">11916_t:CDS:1</fullName>
    </submittedName>
</protein>
<dbReference type="Proteomes" id="UP000789342">
    <property type="component" value="Unassembled WGS sequence"/>
</dbReference>
<name>A0A9N9AHF1_9GLOM</name>
<reference evidence="2" key="1">
    <citation type="submission" date="2021-06" db="EMBL/GenBank/DDBJ databases">
        <authorList>
            <person name="Kallberg Y."/>
            <person name="Tangrot J."/>
            <person name="Rosling A."/>
        </authorList>
    </citation>
    <scope>NUCLEOTIDE SEQUENCE</scope>
    <source>
        <strain evidence="2">CL551</strain>
    </source>
</reference>
<evidence type="ECO:0000256" key="1">
    <source>
        <dbReference type="SAM" id="MobiDB-lite"/>
    </source>
</evidence>
<sequence>MMFDLDDDYFVATPVNKWSFLGFYEFRYCQDDFNKIFAKESFRLKKSLERLSREGEKEIREGALRFLAKFSLNKMFSFHDIRDNHGSLYIFLWCMDFNREGIYACHSIHGTKHYYKPDVKDFWDEIEVQEERDVQVLVELTCKTKEKSIDEQENPKDSSDEADKDRNKKGPFRMKEKNRKEILKAYNEMSKENMWKLSSGRIVEEELLKLGNDLEFEHSVHSFIIDTDDEAVSDHFSEEEIEEINCTTIPQVPKLSDEITEFLHEFNGKESLIDIRETLKEMMFGKNHHHEDHHDKDYVIYALYTLVREIEYGNIKDMKLEAWFNCHIWNAIFDHAFGDLNVISVVRSESTSLATTSRKNAKRKFSERRKIGHRSDWILRSITNGDKLEFGAGEAGKVWTDDHGTKFLKEAGLKLPKVLKDMLVRLMGKVDWSREKCTRIQTVGIIHTGLMLMMVYLDNPKGYVCRIRRGEIMEVPDTPENFSSALTILASVLNLKAAVKETLKAIKSKEPTTDSLVNAGTRKRRRNISQHRLSNCMSTPEKAKRTRMC</sequence>
<gene>
    <name evidence="2" type="ORF">AMORRO_LOCUS4550</name>
</gene>
<keyword evidence="3" id="KW-1185">Reference proteome</keyword>
<organism evidence="2 3">
    <name type="scientific">Acaulospora morrowiae</name>
    <dbReference type="NCBI Taxonomy" id="94023"/>
    <lineage>
        <taxon>Eukaryota</taxon>
        <taxon>Fungi</taxon>
        <taxon>Fungi incertae sedis</taxon>
        <taxon>Mucoromycota</taxon>
        <taxon>Glomeromycotina</taxon>
        <taxon>Glomeromycetes</taxon>
        <taxon>Diversisporales</taxon>
        <taxon>Acaulosporaceae</taxon>
        <taxon>Acaulospora</taxon>
    </lineage>
</organism>
<feature type="region of interest" description="Disordered" evidence="1">
    <location>
        <begin position="147"/>
        <end position="171"/>
    </location>
</feature>
<dbReference type="EMBL" id="CAJVPV010002518">
    <property type="protein sequence ID" value="CAG8528390.1"/>
    <property type="molecule type" value="Genomic_DNA"/>
</dbReference>
<accession>A0A9N9AHF1</accession>
<proteinExistence type="predicted"/>
<evidence type="ECO:0000313" key="2">
    <source>
        <dbReference type="EMBL" id="CAG8528390.1"/>
    </source>
</evidence>
<evidence type="ECO:0000313" key="3">
    <source>
        <dbReference type="Proteomes" id="UP000789342"/>
    </source>
</evidence>
<dbReference type="AlphaFoldDB" id="A0A9N9AHF1"/>
<comment type="caution">
    <text evidence="2">The sequence shown here is derived from an EMBL/GenBank/DDBJ whole genome shotgun (WGS) entry which is preliminary data.</text>
</comment>